<evidence type="ECO:0000259" key="2">
    <source>
        <dbReference type="PROSITE" id="PS51762"/>
    </source>
</evidence>
<sequence length="333" mass="35953">MSFEELEELIRKYLAAGIAVVVVVVAPGTTTPDGTAPDPSVTVVEPERPGARPDTEPEPDDPAPADPGPAEERTGADGRDPGRADRAPADGPEEGADDGRDDTRSGEQESAAPAEGSDTEGTTAAAVHGWGTPNREDDFTGGTEQWDVYDGPGHAGEGRRSPSAVTVQDGILTITGDSSGTTAGMAWNPGQKYGRWEGRVRAPASDPSYNALLLLWPDAEDFPVGGEIDFMEMLDHTRQTTDIFIHYGEDNSQVNGQVEIDGTEWHNWAVEWTPEAITAYVDGEEWYRTTDTSIFPPGPMHLCIQLDWFPEGDTPQESTMHVDWVRQYSLEGS</sequence>
<keyword evidence="3" id="KW-0378">Hydrolase</keyword>
<dbReference type="GO" id="GO:0005975">
    <property type="term" value="P:carbohydrate metabolic process"/>
    <property type="evidence" value="ECO:0007669"/>
    <property type="project" value="InterPro"/>
</dbReference>
<accession>A0A543DA54</accession>
<evidence type="ECO:0000313" key="4">
    <source>
        <dbReference type="Proteomes" id="UP000315677"/>
    </source>
</evidence>
<dbReference type="GO" id="GO:0004553">
    <property type="term" value="F:hydrolase activity, hydrolyzing O-glycosyl compounds"/>
    <property type="evidence" value="ECO:0007669"/>
    <property type="project" value="InterPro"/>
</dbReference>
<feature type="compositionally biased region" description="Low complexity" evidence="1">
    <location>
        <begin position="29"/>
        <end position="39"/>
    </location>
</feature>
<dbReference type="CDD" id="cd00413">
    <property type="entry name" value="Glyco_hydrolase_16"/>
    <property type="match status" value="1"/>
</dbReference>
<feature type="compositionally biased region" description="Basic and acidic residues" evidence="1">
    <location>
        <begin position="70"/>
        <end position="88"/>
    </location>
</feature>
<dbReference type="RefSeq" id="WP_142059938.1">
    <property type="nucleotide sequence ID" value="NZ_VFPA01000004.1"/>
</dbReference>
<dbReference type="OrthoDB" id="4455781at2"/>
<keyword evidence="4" id="KW-1185">Reference proteome</keyword>
<feature type="region of interest" description="Disordered" evidence="1">
    <location>
        <begin position="29"/>
        <end position="164"/>
    </location>
</feature>
<proteinExistence type="predicted"/>
<dbReference type="Proteomes" id="UP000315677">
    <property type="component" value="Unassembled WGS sequence"/>
</dbReference>
<feature type="domain" description="GH16" evidence="2">
    <location>
        <begin position="127"/>
        <end position="333"/>
    </location>
</feature>
<dbReference type="Pfam" id="PF00722">
    <property type="entry name" value="Glyco_hydro_16"/>
    <property type="match status" value="1"/>
</dbReference>
<organism evidence="3 4">
    <name type="scientific">Pseudonocardia kunmingensis</name>
    <dbReference type="NCBI Taxonomy" id="630975"/>
    <lineage>
        <taxon>Bacteria</taxon>
        <taxon>Bacillati</taxon>
        <taxon>Actinomycetota</taxon>
        <taxon>Actinomycetes</taxon>
        <taxon>Pseudonocardiales</taxon>
        <taxon>Pseudonocardiaceae</taxon>
        <taxon>Pseudonocardia</taxon>
    </lineage>
</organism>
<reference evidence="3 4" key="1">
    <citation type="submission" date="2019-06" db="EMBL/GenBank/DDBJ databases">
        <title>Sequencing the genomes of 1000 actinobacteria strains.</title>
        <authorList>
            <person name="Klenk H.-P."/>
        </authorList>
    </citation>
    <scope>NUCLEOTIDE SEQUENCE [LARGE SCALE GENOMIC DNA]</scope>
    <source>
        <strain evidence="3 4">DSM 45301</strain>
    </source>
</reference>
<dbReference type="PROSITE" id="PS51762">
    <property type="entry name" value="GH16_2"/>
    <property type="match status" value="1"/>
</dbReference>
<name>A0A543DA54_9PSEU</name>
<feature type="compositionally biased region" description="Basic and acidic residues" evidence="1">
    <location>
        <begin position="45"/>
        <end position="55"/>
    </location>
</feature>
<gene>
    <name evidence="3" type="ORF">FB558_6468</name>
</gene>
<dbReference type="Gene3D" id="2.60.120.200">
    <property type="match status" value="1"/>
</dbReference>
<dbReference type="PANTHER" id="PTHR10963:SF60">
    <property type="entry name" value="GRAM-NEGATIVE BACTERIA-BINDING PROTEIN 1-RELATED"/>
    <property type="match status" value="1"/>
</dbReference>
<dbReference type="EMBL" id="VFPA01000004">
    <property type="protein sequence ID" value="TQM06223.1"/>
    <property type="molecule type" value="Genomic_DNA"/>
</dbReference>
<evidence type="ECO:0000313" key="3">
    <source>
        <dbReference type="EMBL" id="TQM06223.1"/>
    </source>
</evidence>
<dbReference type="AlphaFoldDB" id="A0A543DA54"/>
<comment type="caution">
    <text evidence="3">The sequence shown here is derived from an EMBL/GenBank/DDBJ whole genome shotgun (WGS) entry which is preliminary data.</text>
</comment>
<dbReference type="InterPro" id="IPR013320">
    <property type="entry name" value="ConA-like_dom_sf"/>
</dbReference>
<dbReference type="SUPFAM" id="SSF49899">
    <property type="entry name" value="Concanavalin A-like lectins/glucanases"/>
    <property type="match status" value="1"/>
</dbReference>
<evidence type="ECO:0000256" key="1">
    <source>
        <dbReference type="SAM" id="MobiDB-lite"/>
    </source>
</evidence>
<feature type="compositionally biased region" description="Basic and acidic residues" evidence="1">
    <location>
        <begin position="97"/>
        <end position="107"/>
    </location>
</feature>
<protein>
    <submittedName>
        <fullName evidence="3">Glycosyl hydrolase family 16</fullName>
    </submittedName>
</protein>
<dbReference type="InterPro" id="IPR000757">
    <property type="entry name" value="Beta-glucanase-like"/>
</dbReference>
<dbReference type="InterPro" id="IPR050546">
    <property type="entry name" value="Glycosyl_Hydrlase_16"/>
</dbReference>
<dbReference type="PANTHER" id="PTHR10963">
    <property type="entry name" value="GLYCOSYL HYDROLASE-RELATED"/>
    <property type="match status" value="1"/>
</dbReference>